<protein>
    <submittedName>
        <fullName evidence="1">Uncharacterized protein</fullName>
    </submittedName>
</protein>
<evidence type="ECO:0000313" key="2">
    <source>
        <dbReference type="Proteomes" id="UP000225108"/>
    </source>
</evidence>
<dbReference type="RefSeq" id="WP_099384401.1">
    <property type="nucleotide sequence ID" value="NZ_PEBD01000010.1"/>
</dbReference>
<organism evidence="1 2">
    <name type="scientific">Williamsia marianensis</name>
    <dbReference type="NCBI Taxonomy" id="85044"/>
    <lineage>
        <taxon>Bacteria</taxon>
        <taxon>Bacillati</taxon>
        <taxon>Actinomycetota</taxon>
        <taxon>Actinomycetes</taxon>
        <taxon>Mycobacteriales</taxon>
        <taxon>Nocardiaceae</taxon>
        <taxon>Williamsia</taxon>
    </lineage>
</organism>
<reference evidence="1 2" key="1">
    <citation type="submission" date="2017-10" db="EMBL/GenBank/DDBJ databases">
        <title>The draft genome sequence of Williamsia sp. BULT 1.1 isolated from the semi-arid grassland soils from South Africa.</title>
        <authorList>
            <person name="Kabwe M.H."/>
            <person name="Govender N."/>
            <person name="Mutseka Lunga P."/>
            <person name="Vikram S."/>
            <person name="Makhalanyane T.P."/>
        </authorList>
    </citation>
    <scope>NUCLEOTIDE SEQUENCE [LARGE SCALE GENOMIC DNA]</scope>
    <source>
        <strain evidence="1 2">BULT 1.1</strain>
    </source>
</reference>
<dbReference type="AlphaFoldDB" id="A0A2G3PJY7"/>
<evidence type="ECO:0000313" key="1">
    <source>
        <dbReference type="EMBL" id="PHV66137.1"/>
    </source>
</evidence>
<accession>A0A2G3PJY7</accession>
<sequence length="81" mass="9299">MLSYRKADMGFTFYADGDDNGLIRVDDVSGEGEQFQPRLGQWKYLSAVARKTKFADGYEPVSEERARVVEDGMRKRFGNLR</sequence>
<proteinExistence type="predicted"/>
<dbReference type="EMBL" id="PEBD01000010">
    <property type="protein sequence ID" value="PHV66137.1"/>
    <property type="molecule type" value="Genomic_DNA"/>
</dbReference>
<gene>
    <name evidence="1" type="ORF">CSW57_21195</name>
</gene>
<dbReference type="Proteomes" id="UP000225108">
    <property type="component" value="Unassembled WGS sequence"/>
</dbReference>
<name>A0A2G3PJY7_WILMA</name>
<comment type="caution">
    <text evidence="1">The sequence shown here is derived from an EMBL/GenBank/DDBJ whole genome shotgun (WGS) entry which is preliminary data.</text>
</comment>